<comment type="subcellular location">
    <subcellularLocation>
        <location evidence="1 7">Cell outer membrane</location>
        <topology evidence="1 7">Multi-pass membrane protein</topology>
    </subcellularLocation>
</comment>
<dbReference type="SUPFAM" id="SSF49464">
    <property type="entry name" value="Carboxypeptidase regulatory domain-like"/>
    <property type="match status" value="1"/>
</dbReference>
<keyword evidence="5 7" id="KW-0472">Membrane</keyword>
<protein>
    <submittedName>
        <fullName evidence="10">SusC/RagA family TonB-linked outer membrane protein</fullName>
    </submittedName>
</protein>
<feature type="signal peptide" evidence="8">
    <location>
        <begin position="1"/>
        <end position="22"/>
    </location>
</feature>
<evidence type="ECO:0000313" key="11">
    <source>
        <dbReference type="Proteomes" id="UP001596978"/>
    </source>
</evidence>
<dbReference type="InterPro" id="IPR008969">
    <property type="entry name" value="CarboxyPept-like_regulatory"/>
</dbReference>
<evidence type="ECO:0000256" key="1">
    <source>
        <dbReference type="ARBA" id="ARBA00004571"/>
    </source>
</evidence>
<dbReference type="Gene3D" id="2.60.40.1120">
    <property type="entry name" value="Carboxypeptidase-like, regulatory domain"/>
    <property type="match status" value="1"/>
</dbReference>
<proteinExistence type="inferred from homology"/>
<dbReference type="PROSITE" id="PS52016">
    <property type="entry name" value="TONB_DEPENDENT_REC_3"/>
    <property type="match status" value="1"/>
</dbReference>
<dbReference type="NCBIfam" id="TIGR04057">
    <property type="entry name" value="SusC_RagA_signa"/>
    <property type="match status" value="1"/>
</dbReference>
<reference evidence="11" key="1">
    <citation type="journal article" date="2019" name="Int. J. Syst. Evol. Microbiol.">
        <title>The Global Catalogue of Microorganisms (GCM) 10K type strain sequencing project: providing services to taxonomists for standard genome sequencing and annotation.</title>
        <authorList>
            <consortium name="The Broad Institute Genomics Platform"/>
            <consortium name="The Broad Institute Genome Sequencing Center for Infectious Disease"/>
            <person name="Wu L."/>
            <person name="Ma J."/>
        </authorList>
    </citation>
    <scope>NUCLEOTIDE SEQUENCE [LARGE SCALE GENOMIC DNA]</scope>
    <source>
        <strain evidence="11">CCUG 62952</strain>
    </source>
</reference>
<feature type="chain" id="PRO_5045772090" evidence="8">
    <location>
        <begin position="23"/>
        <end position="1039"/>
    </location>
</feature>
<keyword evidence="11" id="KW-1185">Reference proteome</keyword>
<keyword evidence="6 7" id="KW-0998">Cell outer membrane</keyword>
<evidence type="ECO:0000313" key="10">
    <source>
        <dbReference type="EMBL" id="MFD0860795.1"/>
    </source>
</evidence>
<keyword evidence="2 7" id="KW-0813">Transport</keyword>
<dbReference type="InterPro" id="IPR023996">
    <property type="entry name" value="TonB-dep_OMP_SusC/RagA"/>
</dbReference>
<evidence type="ECO:0000256" key="5">
    <source>
        <dbReference type="ARBA" id="ARBA00023136"/>
    </source>
</evidence>
<keyword evidence="4 7" id="KW-0812">Transmembrane</keyword>
<dbReference type="Pfam" id="PF07715">
    <property type="entry name" value="Plug"/>
    <property type="match status" value="1"/>
</dbReference>
<gene>
    <name evidence="10" type="ORF">ACFQ1M_01135</name>
</gene>
<dbReference type="RefSeq" id="WP_386402603.1">
    <property type="nucleotide sequence ID" value="NZ_JBHTJH010000001.1"/>
</dbReference>
<dbReference type="InterPro" id="IPR037066">
    <property type="entry name" value="Plug_dom_sf"/>
</dbReference>
<dbReference type="Proteomes" id="UP001596978">
    <property type="component" value="Unassembled WGS sequence"/>
</dbReference>
<dbReference type="Gene3D" id="2.170.130.10">
    <property type="entry name" value="TonB-dependent receptor, plug domain"/>
    <property type="match status" value="1"/>
</dbReference>
<keyword evidence="3 7" id="KW-1134">Transmembrane beta strand</keyword>
<accession>A0ABW3CSQ3</accession>
<dbReference type="Pfam" id="PF13715">
    <property type="entry name" value="CarbopepD_reg_2"/>
    <property type="match status" value="1"/>
</dbReference>
<comment type="caution">
    <text evidence="10">The sequence shown here is derived from an EMBL/GenBank/DDBJ whole genome shotgun (WGS) entry which is preliminary data.</text>
</comment>
<feature type="domain" description="TonB-dependent receptor plug" evidence="9">
    <location>
        <begin position="116"/>
        <end position="223"/>
    </location>
</feature>
<evidence type="ECO:0000256" key="8">
    <source>
        <dbReference type="SAM" id="SignalP"/>
    </source>
</evidence>
<evidence type="ECO:0000256" key="4">
    <source>
        <dbReference type="ARBA" id="ARBA00022692"/>
    </source>
</evidence>
<evidence type="ECO:0000256" key="6">
    <source>
        <dbReference type="ARBA" id="ARBA00023237"/>
    </source>
</evidence>
<sequence length="1039" mass="112774">MKKTFRRILTLLIVFMTQLALAQEKTVTGTVSDESGVPLPGANVIIQGTSTGTTTDFDGNYAIQVNQGQTLEFSYVGYATQAIPVGSNNAINVSLAPDNQLEEVIVTAVGIKRKPDEITTAYESLKSDEITAANNPDAVQALAGKVSGLQINTTGAGVTPNTQILLRGTKSLTGDNEALIVIDNVISTATVFANLDPEVIESVNVLKGPNGAALYGSRGGNGVIIVNTKKGNNARGKVTVGITSSVTFEDIAFLPELQDRYGKGYWGEIDAFDQGSWGPEYDGSTQPVGLPFPTFNDFRTYTYEFIEDNIDPFFNTGITTQNTITVSGGDNEGYFTLSGNKRDTEGVLPGDKYVKDFFTLNGGKTFGKLAVSGIARFTKEKQNTVSAYDNDSDQVDERNVYQQLLQVPSDIVIEDFSSGDNGDHWTAFGDSPYWVLNNSRFNLRRTITDLSGEISYQFSDNISSVLRGNVVNSDSDFIDYLNAYTAPFTITGDGRNIQSNLEIQTARSERYYIDLINNFNYTLTDNIELKSLIGFNFTEARSFVQNTFGSQLTVPGLYVSSNISSGINIQDRRTAQRSNSIFANVDLSYKDFLFLNLTARNEWNSLLQSSSTGSTGDIGIFYPSAGVSFIPTKAFPEMKGKFLHKAKLSGSYVQVGNLGALDPHDLFDVGIQANGFPYSITGLNSFVAPATTSSATLEPEFVTTIEANLNLELLNLNGYPRITLDGSASFYTNDNQILGTSVSSSTGVNTAILNVGETETKAFEVDLGLTPLRNENFNWNINLGYSTAQTTVNKVTDQSSSLLTRGGVPGIYAIEGQEFPLIQGTFYERDDQGRVVLDADGSPRVGSGIKVLGQVNPDYILNFATQFSYKGFTFSATADYRTGHSFYSNIYNNLTGQGRSFVTAENGRGHFIFPNSTVAGSGVTNTTLLTGPSYGGPSEYAEYQSFIQSPDFLGVDENFIVDATAFKLREVSIGYSIPSKFLDKTVFQAISFGISGRNLLIVLPKENRGYNDPEFGTGIGNFGATPPTRFYAMNVNLTF</sequence>
<comment type="similarity">
    <text evidence="7">Belongs to the TonB-dependent receptor family.</text>
</comment>
<keyword evidence="8" id="KW-0732">Signal</keyword>
<dbReference type="InterPro" id="IPR012910">
    <property type="entry name" value="Plug_dom"/>
</dbReference>
<dbReference type="Gene3D" id="2.40.170.20">
    <property type="entry name" value="TonB-dependent receptor, beta-barrel domain"/>
    <property type="match status" value="1"/>
</dbReference>
<evidence type="ECO:0000259" key="9">
    <source>
        <dbReference type="Pfam" id="PF07715"/>
    </source>
</evidence>
<dbReference type="NCBIfam" id="TIGR04056">
    <property type="entry name" value="OMP_RagA_SusC"/>
    <property type="match status" value="1"/>
</dbReference>
<dbReference type="InterPro" id="IPR036942">
    <property type="entry name" value="Beta-barrel_TonB_sf"/>
</dbReference>
<evidence type="ECO:0000256" key="3">
    <source>
        <dbReference type="ARBA" id="ARBA00022452"/>
    </source>
</evidence>
<dbReference type="InterPro" id="IPR039426">
    <property type="entry name" value="TonB-dep_rcpt-like"/>
</dbReference>
<dbReference type="SUPFAM" id="SSF56935">
    <property type="entry name" value="Porins"/>
    <property type="match status" value="1"/>
</dbReference>
<dbReference type="InterPro" id="IPR023997">
    <property type="entry name" value="TonB-dep_OMP_SusC/RagA_CS"/>
</dbReference>
<organism evidence="10 11">
    <name type="scientific">Sungkyunkwania multivorans</name>
    <dbReference type="NCBI Taxonomy" id="1173618"/>
    <lineage>
        <taxon>Bacteria</taxon>
        <taxon>Pseudomonadati</taxon>
        <taxon>Bacteroidota</taxon>
        <taxon>Flavobacteriia</taxon>
        <taxon>Flavobacteriales</taxon>
        <taxon>Flavobacteriaceae</taxon>
        <taxon>Sungkyunkwania</taxon>
    </lineage>
</organism>
<evidence type="ECO:0000256" key="2">
    <source>
        <dbReference type="ARBA" id="ARBA00022448"/>
    </source>
</evidence>
<evidence type="ECO:0000256" key="7">
    <source>
        <dbReference type="PROSITE-ProRule" id="PRU01360"/>
    </source>
</evidence>
<dbReference type="EMBL" id="JBHTJH010000001">
    <property type="protein sequence ID" value="MFD0860795.1"/>
    <property type="molecule type" value="Genomic_DNA"/>
</dbReference>
<name>A0ABW3CSQ3_9FLAO</name>